<dbReference type="CDD" id="cd16664">
    <property type="entry name" value="RING-Ubox_PUB"/>
    <property type="match status" value="1"/>
</dbReference>
<organism evidence="7 8">
    <name type="scientific">Iris pallida</name>
    <name type="common">Sweet iris</name>
    <dbReference type="NCBI Taxonomy" id="29817"/>
    <lineage>
        <taxon>Eukaryota</taxon>
        <taxon>Viridiplantae</taxon>
        <taxon>Streptophyta</taxon>
        <taxon>Embryophyta</taxon>
        <taxon>Tracheophyta</taxon>
        <taxon>Spermatophyta</taxon>
        <taxon>Magnoliopsida</taxon>
        <taxon>Liliopsida</taxon>
        <taxon>Asparagales</taxon>
        <taxon>Iridaceae</taxon>
        <taxon>Iridoideae</taxon>
        <taxon>Irideae</taxon>
        <taxon>Iris</taxon>
    </lineage>
</organism>
<feature type="repeat" description="ARM" evidence="5">
    <location>
        <begin position="910"/>
        <end position="943"/>
    </location>
</feature>
<dbReference type="SUPFAM" id="SSF48371">
    <property type="entry name" value="ARM repeat"/>
    <property type="match status" value="2"/>
</dbReference>
<dbReference type="Proteomes" id="UP001140949">
    <property type="component" value="Unassembled WGS sequence"/>
</dbReference>
<evidence type="ECO:0000256" key="4">
    <source>
        <dbReference type="ARBA" id="ARBA00022679"/>
    </source>
</evidence>
<accession>A0AAX6F844</accession>
<dbReference type="InterPro" id="IPR003613">
    <property type="entry name" value="Ubox_domain"/>
</dbReference>
<dbReference type="InterPro" id="IPR011989">
    <property type="entry name" value="ARM-like"/>
</dbReference>
<dbReference type="InterPro" id="IPR013083">
    <property type="entry name" value="Znf_RING/FYVE/PHD"/>
</dbReference>
<dbReference type="Pfam" id="PF04564">
    <property type="entry name" value="U-box"/>
    <property type="match status" value="1"/>
</dbReference>
<dbReference type="InterPro" id="IPR052608">
    <property type="entry name" value="U-box_domain_protein"/>
</dbReference>
<comment type="caution">
    <text evidence="7">The sequence shown here is derived from an EMBL/GenBank/DDBJ whole genome shotgun (WGS) entry which is preliminary data.</text>
</comment>
<comment type="pathway">
    <text evidence="2">Protein modification; protein ubiquitination.</text>
</comment>
<keyword evidence="4" id="KW-0808">Transferase</keyword>
<protein>
    <recommendedName>
        <fullName evidence="3">RING-type E3 ubiquitin transferase</fullName>
        <ecNumber evidence="3">2.3.2.27</ecNumber>
    </recommendedName>
</protein>
<sequence>MAQSAGKSTPATALDSINRILPEIIAGGGASGDEEAYCWDPPRRFSGFAKRLQLLVHGLSRSADLSLPAVSTSLRGIAADLDLSRRPLSAYRSRSRIHVLINCIPLCSSLRDISVSLSSWLALLDSSLIPLPDLRKKAADLSADMQNPNIKVTENEERVYCTLQKEAEVRQTSKAVQSAIIMDLARALGMDSGDRGRLSEQIKLLRSDLVVSSTVEERRILMSLEKIFDSWSATPCVAEECTSSDFEEDAQIPPFKNFLCPLTKEVMKDPVVVESSQTYERTAIKCWFDRCLGDARDPTCPVTGQVLDNLELKPNIGLKGAIEEWVNRNVELQIKSALNCLGEVGSTPMGTVDTMLDNVYRISEEYPESRYKVRNAGVVGLVVRMLKDQSERMGSQLRCKALMAMFSMAKDEESKIIMVEEGMTRLAIRSLTASLEKEREYALRLLLEFSSEGGYCRKLAFEKGALVLLSSMTTNLEYPTLSNLAEEILKNMEMIDENVEHLAMAGRYQPLLTRLCKGTEDVKVQIAILIGKIPLTDDGKDYIARKGGRVLIDMLSSSLEGRESSLQALYNLSTLDDNATVLVDFGLLPALTNILFAMPDCSSDIKVLSASTIANILSNSGHWELAPADKDGHPMQSEFIIHRLLELLTLSSGKCQAAVIHILWGIAASPQASDLAATHIRSAGGIAAIVQYLDHMEPDLRTRALKLVNLLSEKMGQVLVEELRDSNKLPYLKEKLLDPQFDFGERAEIVCILARLPFSIDEVKTILGPVVLRWAVSKLKEQKPSSYGKNSASTRRMVEGLLGLLLHYARNPDTELLALVQEYHFMNIFCEHISNRSHERAKQKASFGLKYLSESSRLPSLTANSDPQPPSGFCVPLVFICSKKSMAPVSCPLHSIACEEDSSFCLLRGNAIKPLVELLNDENTQVQIAAVEALSTVVSDSQSLKNAAEELEQFGLFDAVINLFKEVRPGELQERLITMVESFSRVETILQDYSTDQHLVRALVEALRHGNSNTKRHAQDALTNLRQISGVGGKSSNPSRVKKSNR</sequence>
<feature type="domain" description="U-box" evidence="6">
    <location>
        <begin position="253"/>
        <end position="332"/>
    </location>
</feature>
<dbReference type="Gene3D" id="1.25.10.10">
    <property type="entry name" value="Leucine-rich Repeat Variant"/>
    <property type="match status" value="2"/>
</dbReference>
<evidence type="ECO:0000256" key="1">
    <source>
        <dbReference type="ARBA" id="ARBA00000900"/>
    </source>
</evidence>
<dbReference type="PANTHER" id="PTHR45958">
    <property type="entry name" value="RING-TYPE E3 UBIQUITIN TRANSFERASE"/>
    <property type="match status" value="1"/>
</dbReference>
<dbReference type="SMART" id="SM00504">
    <property type="entry name" value="Ubox"/>
    <property type="match status" value="1"/>
</dbReference>
<dbReference type="SUPFAM" id="SSF57850">
    <property type="entry name" value="RING/U-box"/>
    <property type="match status" value="1"/>
</dbReference>
<evidence type="ECO:0000313" key="8">
    <source>
        <dbReference type="Proteomes" id="UP001140949"/>
    </source>
</evidence>
<dbReference type="GO" id="GO:0016567">
    <property type="term" value="P:protein ubiquitination"/>
    <property type="evidence" value="ECO:0007669"/>
    <property type="project" value="InterPro"/>
</dbReference>
<comment type="catalytic activity">
    <reaction evidence="1">
        <text>S-ubiquitinyl-[E2 ubiquitin-conjugating enzyme]-L-cysteine + [acceptor protein]-L-lysine = [E2 ubiquitin-conjugating enzyme]-L-cysteine + N(6)-ubiquitinyl-[acceptor protein]-L-lysine.</text>
        <dbReference type="EC" id="2.3.2.27"/>
    </reaction>
</comment>
<dbReference type="InterPro" id="IPR000225">
    <property type="entry name" value="Armadillo"/>
</dbReference>
<dbReference type="SMART" id="SM00185">
    <property type="entry name" value="ARM"/>
    <property type="match status" value="6"/>
</dbReference>
<dbReference type="PANTHER" id="PTHR45958:SF14">
    <property type="entry name" value="RING-TYPE E3 UBIQUITIN TRANSFERASE"/>
    <property type="match status" value="1"/>
</dbReference>
<dbReference type="PROSITE" id="PS50176">
    <property type="entry name" value="ARM_REPEAT"/>
    <property type="match status" value="1"/>
</dbReference>
<dbReference type="AlphaFoldDB" id="A0AAX6F844"/>
<evidence type="ECO:0000256" key="3">
    <source>
        <dbReference type="ARBA" id="ARBA00012483"/>
    </source>
</evidence>
<dbReference type="EMBL" id="JANAVB010031019">
    <property type="protein sequence ID" value="KAJ6812526.1"/>
    <property type="molecule type" value="Genomic_DNA"/>
</dbReference>
<keyword evidence="8" id="KW-1185">Reference proteome</keyword>
<dbReference type="EC" id="2.3.2.27" evidence="3"/>
<dbReference type="Gene3D" id="3.30.40.10">
    <property type="entry name" value="Zinc/RING finger domain, C3HC4 (zinc finger)"/>
    <property type="match status" value="1"/>
</dbReference>
<dbReference type="InterPro" id="IPR045210">
    <property type="entry name" value="RING-Ubox_PUB"/>
</dbReference>
<dbReference type="GO" id="GO:0061630">
    <property type="term" value="F:ubiquitin protein ligase activity"/>
    <property type="evidence" value="ECO:0007669"/>
    <property type="project" value="UniProtKB-EC"/>
</dbReference>
<proteinExistence type="predicted"/>
<evidence type="ECO:0000313" key="7">
    <source>
        <dbReference type="EMBL" id="KAJ6812526.1"/>
    </source>
</evidence>
<reference evidence="7" key="1">
    <citation type="journal article" date="2023" name="GigaByte">
        <title>Genome assembly of the bearded iris, Iris pallida Lam.</title>
        <authorList>
            <person name="Bruccoleri R.E."/>
            <person name="Oakeley E.J."/>
            <person name="Faust A.M.E."/>
            <person name="Altorfer M."/>
            <person name="Dessus-Babus S."/>
            <person name="Burckhardt D."/>
            <person name="Oertli M."/>
            <person name="Naumann U."/>
            <person name="Petersen F."/>
            <person name="Wong J."/>
        </authorList>
    </citation>
    <scope>NUCLEOTIDE SEQUENCE</scope>
    <source>
        <strain evidence="7">GSM-AAB239-AS_SAM_17_03QT</strain>
    </source>
</reference>
<evidence type="ECO:0000259" key="6">
    <source>
        <dbReference type="PROSITE" id="PS51698"/>
    </source>
</evidence>
<dbReference type="PROSITE" id="PS51698">
    <property type="entry name" value="U_BOX"/>
    <property type="match status" value="1"/>
</dbReference>
<evidence type="ECO:0000256" key="5">
    <source>
        <dbReference type="PROSITE-ProRule" id="PRU00259"/>
    </source>
</evidence>
<gene>
    <name evidence="7" type="ORF">M6B38_147980</name>
</gene>
<reference evidence="7" key="2">
    <citation type="submission" date="2023-04" db="EMBL/GenBank/DDBJ databases">
        <authorList>
            <person name="Bruccoleri R.E."/>
            <person name="Oakeley E.J."/>
            <person name="Faust A.-M."/>
            <person name="Dessus-Babus S."/>
            <person name="Altorfer M."/>
            <person name="Burckhardt D."/>
            <person name="Oertli M."/>
            <person name="Naumann U."/>
            <person name="Petersen F."/>
            <person name="Wong J."/>
        </authorList>
    </citation>
    <scope>NUCLEOTIDE SEQUENCE</scope>
    <source>
        <strain evidence="7">GSM-AAB239-AS_SAM_17_03QT</strain>
        <tissue evidence="7">Leaf</tissue>
    </source>
</reference>
<dbReference type="InterPro" id="IPR016024">
    <property type="entry name" value="ARM-type_fold"/>
</dbReference>
<name>A0AAX6F844_IRIPA</name>
<evidence type="ECO:0000256" key="2">
    <source>
        <dbReference type="ARBA" id="ARBA00004906"/>
    </source>
</evidence>